<evidence type="ECO:0000313" key="2">
    <source>
        <dbReference type="Proteomes" id="UP000185739"/>
    </source>
</evidence>
<accession>A0A1H5RPE0</accession>
<reference evidence="1 2" key="1">
    <citation type="submission" date="2016-12" db="EMBL/GenBank/DDBJ databases">
        <title>Complete genome sequence of Thauera chlorobenzoica, a Betaproteobacterium degrading haloaromatics anaerobically to CO2 and halides.</title>
        <authorList>
            <person name="Goris T."/>
            <person name="Mergelsberg M."/>
            <person name="Boll M."/>
        </authorList>
    </citation>
    <scope>NUCLEOTIDE SEQUENCE [LARGE SCALE GENOMIC DNA]</scope>
    <source>
        <strain evidence="1 2">3CB1</strain>
    </source>
</reference>
<organism evidence="1 2">
    <name type="scientific">Thauera chlorobenzoica</name>
    <dbReference type="NCBI Taxonomy" id="96773"/>
    <lineage>
        <taxon>Bacteria</taxon>
        <taxon>Pseudomonadati</taxon>
        <taxon>Pseudomonadota</taxon>
        <taxon>Betaproteobacteria</taxon>
        <taxon>Rhodocyclales</taxon>
        <taxon>Zoogloeaceae</taxon>
        <taxon>Thauera</taxon>
    </lineage>
</organism>
<dbReference type="KEGG" id="tcl:Tchl_2374"/>
<gene>
    <name evidence="1" type="ORF">Tchl_2374</name>
</gene>
<sequence length="40" mass="4410">MAGPVIITGRGRPTHVRLSFEACRALLPPYPFAKIPLFCL</sequence>
<proteinExistence type="predicted"/>
<dbReference type="Proteomes" id="UP000185739">
    <property type="component" value="Chromosome"/>
</dbReference>
<dbReference type="AlphaFoldDB" id="A0A1H5RPE0"/>
<evidence type="ECO:0000313" key="1">
    <source>
        <dbReference type="EMBL" id="APR05214.1"/>
    </source>
</evidence>
<name>A0A1H5RPE0_9RHOO</name>
<protein>
    <submittedName>
        <fullName evidence="1">Uncharacterized protein</fullName>
    </submittedName>
</protein>
<dbReference type="EMBL" id="CP018839">
    <property type="protein sequence ID" value="APR05214.1"/>
    <property type="molecule type" value="Genomic_DNA"/>
</dbReference>
<dbReference type="STRING" id="96773.Tchl_2374"/>
<keyword evidence="2" id="KW-1185">Reference proteome</keyword>